<feature type="compositionally biased region" description="Acidic residues" evidence="1">
    <location>
        <begin position="90"/>
        <end position="100"/>
    </location>
</feature>
<feature type="compositionally biased region" description="Polar residues" evidence="1">
    <location>
        <begin position="1"/>
        <end position="20"/>
    </location>
</feature>
<evidence type="ECO:0000313" key="2">
    <source>
        <dbReference type="EMBL" id="CAF1252203.1"/>
    </source>
</evidence>
<reference evidence="2" key="1">
    <citation type="submission" date="2021-02" db="EMBL/GenBank/DDBJ databases">
        <authorList>
            <person name="Nowell W R."/>
        </authorList>
    </citation>
    <scope>NUCLEOTIDE SEQUENCE</scope>
</reference>
<feature type="region of interest" description="Disordered" evidence="1">
    <location>
        <begin position="1"/>
        <end position="50"/>
    </location>
</feature>
<organism evidence="2 3">
    <name type="scientific">Rotaria sordida</name>
    <dbReference type="NCBI Taxonomy" id="392033"/>
    <lineage>
        <taxon>Eukaryota</taxon>
        <taxon>Metazoa</taxon>
        <taxon>Spiralia</taxon>
        <taxon>Gnathifera</taxon>
        <taxon>Rotifera</taxon>
        <taxon>Eurotatoria</taxon>
        <taxon>Bdelloidea</taxon>
        <taxon>Philodinida</taxon>
        <taxon>Philodinidae</taxon>
        <taxon>Rotaria</taxon>
    </lineage>
</organism>
<evidence type="ECO:0000313" key="3">
    <source>
        <dbReference type="Proteomes" id="UP000663889"/>
    </source>
</evidence>
<dbReference type="Proteomes" id="UP000663889">
    <property type="component" value="Unassembled WGS sequence"/>
</dbReference>
<protein>
    <submittedName>
        <fullName evidence="2">Uncharacterized protein</fullName>
    </submittedName>
</protein>
<feature type="compositionally biased region" description="Basic and acidic residues" evidence="1">
    <location>
        <begin position="23"/>
        <end position="39"/>
    </location>
</feature>
<feature type="compositionally biased region" description="Polar residues" evidence="1">
    <location>
        <begin position="40"/>
        <end position="50"/>
    </location>
</feature>
<feature type="region of interest" description="Disordered" evidence="1">
    <location>
        <begin position="85"/>
        <end position="106"/>
    </location>
</feature>
<name>A0A815AAQ7_9BILA</name>
<evidence type="ECO:0000256" key="1">
    <source>
        <dbReference type="SAM" id="MobiDB-lite"/>
    </source>
</evidence>
<gene>
    <name evidence="2" type="ORF">SEV965_LOCUS23794</name>
</gene>
<sequence length="271" mass="30975">MDVDTQQSNLSSEQPQSSISLDHLSHQNDIEDYIERSDNESSGGNRSLSTISRDNTYKAYNRVDANLRKHIGKTHKMEQYLFESQKNSSDEENFSSEEQEQQQAQEKLNDIVDEQIFEDTIINDTPPGKIIFAKADKTIQSGELVVDFHIRWNTTGVAAFLCPYAKQYLTVSDLKKAETIRIQEYNEILRSEKLISSATTNNIAVSSSNAQQSMESSEGHMEKSIDYLLKICLVEKPPVHKTTNKRIVWTIQQELGYYAMTGTPKRNFQSY</sequence>
<comment type="caution">
    <text evidence="2">The sequence shown here is derived from an EMBL/GenBank/DDBJ whole genome shotgun (WGS) entry which is preliminary data.</text>
</comment>
<accession>A0A815AAQ7</accession>
<dbReference type="EMBL" id="CAJNOU010001788">
    <property type="protein sequence ID" value="CAF1252203.1"/>
    <property type="molecule type" value="Genomic_DNA"/>
</dbReference>
<dbReference type="AlphaFoldDB" id="A0A815AAQ7"/>
<proteinExistence type="predicted"/>